<dbReference type="GO" id="GO:0031647">
    <property type="term" value="P:regulation of protein stability"/>
    <property type="evidence" value="ECO:0007669"/>
    <property type="project" value="TreeGrafter"/>
</dbReference>
<name>A0A5N6KHC2_MONLA</name>
<keyword evidence="11" id="KW-0472">Membrane</keyword>
<evidence type="ECO:0000259" key="12">
    <source>
        <dbReference type="PROSITE" id="PS50144"/>
    </source>
</evidence>
<evidence type="ECO:0000256" key="6">
    <source>
        <dbReference type="ARBA" id="ARBA00022786"/>
    </source>
</evidence>
<dbReference type="EMBL" id="VIGI01000002">
    <property type="protein sequence ID" value="KAB8303183.1"/>
    <property type="molecule type" value="Genomic_DNA"/>
</dbReference>
<dbReference type="Gene3D" id="3.90.70.10">
    <property type="entry name" value="Cysteine proteinases"/>
    <property type="match status" value="1"/>
</dbReference>
<keyword evidence="11" id="KW-1133">Transmembrane helix</keyword>
<dbReference type="SUPFAM" id="SSF54001">
    <property type="entry name" value="Cysteine proteinases"/>
    <property type="match status" value="1"/>
</dbReference>
<evidence type="ECO:0000256" key="9">
    <source>
        <dbReference type="ARBA" id="ARBA00023242"/>
    </source>
</evidence>
<feature type="region of interest" description="Disordered" evidence="10">
    <location>
        <begin position="812"/>
        <end position="856"/>
    </location>
</feature>
<dbReference type="InterPro" id="IPR024729">
    <property type="entry name" value="USP7_ICP0-binding_dom"/>
</dbReference>
<dbReference type="GO" id="GO:0005829">
    <property type="term" value="C:cytosol"/>
    <property type="evidence" value="ECO:0007669"/>
    <property type="project" value="TreeGrafter"/>
</dbReference>
<evidence type="ECO:0000259" key="14">
    <source>
        <dbReference type="PROSITE" id="PS50866"/>
    </source>
</evidence>
<dbReference type="InterPro" id="IPR029346">
    <property type="entry name" value="USP_C"/>
</dbReference>
<dbReference type="PROSITE" id="PS50866">
    <property type="entry name" value="GOLD"/>
    <property type="match status" value="1"/>
</dbReference>
<dbReference type="FunFam" id="3.90.70.10:FF:000005">
    <property type="entry name" value="Ubiquitin carboxyl-terminal hydrolase 7"/>
    <property type="match status" value="1"/>
</dbReference>
<comment type="similarity">
    <text evidence="3">Belongs to the peptidase C19 family.</text>
</comment>
<comment type="subcellular location">
    <subcellularLocation>
        <location evidence="2">Nucleus</location>
    </subcellularLocation>
</comment>
<evidence type="ECO:0000256" key="10">
    <source>
        <dbReference type="SAM" id="MobiDB-lite"/>
    </source>
</evidence>
<evidence type="ECO:0000256" key="3">
    <source>
        <dbReference type="ARBA" id="ARBA00009085"/>
    </source>
</evidence>
<evidence type="ECO:0000256" key="7">
    <source>
        <dbReference type="ARBA" id="ARBA00022801"/>
    </source>
</evidence>
<dbReference type="Proteomes" id="UP000326757">
    <property type="component" value="Unassembled WGS sequence"/>
</dbReference>
<dbReference type="SMART" id="SM00061">
    <property type="entry name" value="MATH"/>
    <property type="match status" value="1"/>
</dbReference>
<keyword evidence="6" id="KW-0833">Ubl conjugation pathway</keyword>
<dbReference type="Pfam" id="PF12436">
    <property type="entry name" value="USP7_ICP0_bdg"/>
    <property type="match status" value="1"/>
</dbReference>
<evidence type="ECO:0000259" key="13">
    <source>
        <dbReference type="PROSITE" id="PS50235"/>
    </source>
</evidence>
<dbReference type="Pfam" id="PF01105">
    <property type="entry name" value="EMP24_GP25L"/>
    <property type="match status" value="1"/>
</dbReference>
<dbReference type="GO" id="GO:0016579">
    <property type="term" value="P:protein deubiquitination"/>
    <property type="evidence" value="ECO:0007669"/>
    <property type="project" value="InterPro"/>
</dbReference>
<dbReference type="PANTHER" id="PTHR24006:SF644">
    <property type="entry name" value="UBIQUITIN CARBOXYL-TERMINAL HYDROLASE 7"/>
    <property type="match status" value="1"/>
</dbReference>
<gene>
    <name evidence="15" type="ORF">EYC80_004630</name>
</gene>
<dbReference type="InterPro" id="IPR001394">
    <property type="entry name" value="Peptidase_C19_UCH"/>
</dbReference>
<dbReference type="Gene3D" id="3.10.20.90">
    <property type="entry name" value="Phosphatidylinositol 3-kinase Catalytic Subunit, Chain A, domain 1"/>
    <property type="match status" value="2"/>
</dbReference>
<evidence type="ECO:0000256" key="8">
    <source>
        <dbReference type="ARBA" id="ARBA00022807"/>
    </source>
</evidence>
<keyword evidence="8" id="KW-0788">Thiol protease</keyword>
<keyword evidence="9" id="KW-0539">Nucleus</keyword>
<dbReference type="InterPro" id="IPR008974">
    <property type="entry name" value="TRAF-like"/>
</dbReference>
<sequence>MDPSFDADIQSPENMIVDPDEYVEQSENEKDDIAIIDPDEPRPTPADDYEAIEELVLPPLDQQPRILETVHHTWEITNWNELPKREHGPIFEAGGYPWRVLMFPYGNNVDNVSFYLEHGFQNEKPPEDWVCCVQFALVLWNKNDPTIYTYHTAHHRFTQDEGDWGFTRFHDCRKLFNLTWPGSNPPRMLVEGGEANMTAYVRVVEDETGVLWHNFLKYDSKKETGYVGLKNQGATCYLNSLIQSLYFTNAFRKAVYQIPTQDEDTTTNSAYTLQRLFYQLQSSSAAVSTNELTKSFGWDTKQIFEQQDVQELSRKLMERMEIKMKGTEAENVLPKLFCGKVRTYISCINVDYESRRVEDFWDVQLNVSGNKDIEASFRDYIQVETMDGDNQYFAGENYKLQDAKKGVIFESFPEVLHLQLKRFEYDIERDAMMKVNDRYEFPDSFDAAPYLSDDAEKSESWIYKLHGVLVHSGDLNAGHYYAFIKPEKDGWFYKYDDDKVTRATMREVLEDNYGGEMPLLNGQVLDASQKPIIRHNSAYMLVYIREARLDEVLFPVTNADTPAHLQRKLEEEAAFKEARRKEREEQHLYLTVRVITNETYAAHSGHDLTLFDRSYDDDPAAAKSFKLLKKCTIGELISIIAEDCGVDPRRLRVWCMVNRQNKTTRPDVPIMDPNQTIEDAHMKLAGSKTQELRLWAEYAAAVDSNGDAVWPAHQLAKEGSSPTRSDEIVIFLKWFDVEAQALSGCGHIYINNQKKVEELAPLIIKRMRWPEDTKLKLYEEIKPDMIEPMKAKQSLKAAELQDGDIVCFQEVREKDSDSGGSRSPETPSRPGPMVTSLSNTTTLVSNGSIPRYQRPRSPDIIEDARQYYDFLRHRRLITFHCHPTKGSKEFNSENCESFTLRLDVDPTYIRFWTIAQSTGNPKTAIRRMSNQTLVNMVSASYATFAGSSIRADALYFEVLDISLAELDTKKSMKVSWISEGITKDEQFDILVPKTGIVDDIVTSLIKKAQLEDEEKGGRIRVYEIHSNKIHKELPRGYPVKDITEFVNIMLERIPEEELAQPNGSQYIYAFHFQGEPNKVHSIPFKFLIVQNEIFTETKKRLEKRTGIKGKNLEKIKFAIVKRSSYTKPIYLSDEDTLWDMLGDDDDQLGLDHVDKLRNARAGMGDLFLNANEKACFYSNVDKQGAKIAFYFAVQAGGSFDVDYEVLGPNDRVIMKEEKERQGDFVFTATEVGEYSFCFNNQMSTFAEKFVDFEIAVENEPRASIPSKQGTTPEQTSALEESIFKLSGQLSTITRNQKYFRTRENRNFSTVRSTERRIFNFSIIESLMMMCMAALQVFIVRFFFQGARKGYV</sequence>
<feature type="domain" description="MATH" evidence="12">
    <location>
        <begin position="69"/>
        <end position="201"/>
    </location>
</feature>
<organism evidence="15 16">
    <name type="scientific">Monilinia laxa</name>
    <name type="common">Brown rot fungus</name>
    <name type="synonym">Sclerotinia laxa</name>
    <dbReference type="NCBI Taxonomy" id="61186"/>
    <lineage>
        <taxon>Eukaryota</taxon>
        <taxon>Fungi</taxon>
        <taxon>Dikarya</taxon>
        <taxon>Ascomycota</taxon>
        <taxon>Pezizomycotina</taxon>
        <taxon>Leotiomycetes</taxon>
        <taxon>Helotiales</taxon>
        <taxon>Sclerotiniaceae</taxon>
        <taxon>Monilinia</taxon>
    </lineage>
</organism>
<evidence type="ECO:0000256" key="2">
    <source>
        <dbReference type="ARBA" id="ARBA00004123"/>
    </source>
</evidence>
<dbReference type="SMART" id="SM01190">
    <property type="entry name" value="EMP24_GP25L"/>
    <property type="match status" value="1"/>
</dbReference>
<dbReference type="InterPro" id="IPR038765">
    <property type="entry name" value="Papain-like_cys_pep_sf"/>
</dbReference>
<dbReference type="PROSITE" id="PS00973">
    <property type="entry name" value="USP_2"/>
    <property type="match status" value="1"/>
</dbReference>
<feature type="domain" description="USP" evidence="13">
    <location>
        <begin position="227"/>
        <end position="546"/>
    </location>
</feature>
<feature type="compositionally biased region" description="Low complexity" evidence="10">
    <location>
        <begin position="834"/>
        <end position="848"/>
    </location>
</feature>
<dbReference type="InterPro" id="IPR018200">
    <property type="entry name" value="USP_CS"/>
</dbReference>
<evidence type="ECO:0000256" key="5">
    <source>
        <dbReference type="ARBA" id="ARBA00022670"/>
    </source>
</evidence>
<comment type="caution">
    <text evidence="15">The sequence shown here is derived from an EMBL/GenBank/DDBJ whole genome shotgun (WGS) entry which is preliminary data.</text>
</comment>
<dbReference type="OrthoDB" id="289038at2759"/>
<dbReference type="Pfam" id="PF00443">
    <property type="entry name" value="UCH"/>
    <property type="match status" value="1"/>
</dbReference>
<dbReference type="Gene3D" id="2.60.210.10">
    <property type="entry name" value="Apoptosis, Tumor Necrosis Factor Receptor Associated Protein 2, Chain A"/>
    <property type="match status" value="1"/>
</dbReference>
<dbReference type="InterPro" id="IPR002083">
    <property type="entry name" value="MATH/TRAF_dom"/>
</dbReference>
<dbReference type="EC" id="3.4.19.12" evidence="4"/>
<dbReference type="GO" id="GO:0005634">
    <property type="term" value="C:nucleus"/>
    <property type="evidence" value="ECO:0007669"/>
    <property type="project" value="UniProtKB-SubCell"/>
</dbReference>
<dbReference type="PROSITE" id="PS50144">
    <property type="entry name" value="MATH"/>
    <property type="match status" value="1"/>
</dbReference>
<dbReference type="InterPro" id="IPR009038">
    <property type="entry name" value="GOLD_dom"/>
</dbReference>
<evidence type="ECO:0000256" key="11">
    <source>
        <dbReference type="SAM" id="Phobius"/>
    </source>
</evidence>
<comment type="catalytic activity">
    <reaction evidence="1">
        <text>Thiol-dependent hydrolysis of ester, thioester, amide, peptide and isopeptide bonds formed by the C-terminal Gly of ubiquitin (a 76-residue protein attached to proteins as an intracellular targeting signal).</text>
        <dbReference type="EC" id="3.4.19.12"/>
    </reaction>
</comment>
<dbReference type="GO" id="GO:0004843">
    <property type="term" value="F:cysteine-type deubiquitinase activity"/>
    <property type="evidence" value="ECO:0007669"/>
    <property type="project" value="UniProtKB-EC"/>
</dbReference>
<evidence type="ECO:0000256" key="4">
    <source>
        <dbReference type="ARBA" id="ARBA00012759"/>
    </source>
</evidence>
<proteinExistence type="inferred from homology"/>
<dbReference type="PROSITE" id="PS50235">
    <property type="entry name" value="USP_3"/>
    <property type="match status" value="1"/>
</dbReference>
<accession>A0A5N6KHC2</accession>
<dbReference type="CDD" id="cd02659">
    <property type="entry name" value="peptidase_C19C"/>
    <property type="match status" value="1"/>
</dbReference>
<reference evidence="15 16" key="1">
    <citation type="submission" date="2019-06" db="EMBL/GenBank/DDBJ databases">
        <title>Genome Sequence of the Brown Rot Fungal Pathogen Monilinia laxa.</title>
        <authorList>
            <person name="De Miccolis Angelini R.M."/>
            <person name="Landi L."/>
            <person name="Abate D."/>
            <person name="Pollastro S."/>
            <person name="Romanazzi G."/>
            <person name="Faretra F."/>
        </authorList>
    </citation>
    <scope>NUCLEOTIDE SEQUENCE [LARGE SCALE GENOMIC DNA]</scope>
    <source>
        <strain evidence="15 16">Mlax316</strain>
    </source>
</reference>
<evidence type="ECO:0000313" key="16">
    <source>
        <dbReference type="Proteomes" id="UP000326757"/>
    </source>
</evidence>
<dbReference type="InterPro" id="IPR036598">
    <property type="entry name" value="GOLD_dom_sf"/>
</dbReference>
<keyword evidence="16" id="KW-1185">Reference proteome</keyword>
<protein>
    <recommendedName>
        <fullName evidence="4">ubiquitinyl hydrolase 1</fullName>
        <ecNumber evidence="4">3.4.19.12</ecNumber>
    </recommendedName>
</protein>
<dbReference type="GO" id="GO:0140492">
    <property type="term" value="F:metal-dependent deubiquitinase activity"/>
    <property type="evidence" value="ECO:0007669"/>
    <property type="project" value="UniProtKB-ARBA"/>
</dbReference>
<dbReference type="PANTHER" id="PTHR24006">
    <property type="entry name" value="UBIQUITIN CARBOXYL-TERMINAL HYDROLASE"/>
    <property type="match status" value="1"/>
</dbReference>
<keyword evidence="5" id="KW-0645">Protease</keyword>
<evidence type="ECO:0000313" key="15">
    <source>
        <dbReference type="EMBL" id="KAB8303183.1"/>
    </source>
</evidence>
<dbReference type="GO" id="GO:0006508">
    <property type="term" value="P:proteolysis"/>
    <property type="evidence" value="ECO:0007669"/>
    <property type="project" value="UniProtKB-KW"/>
</dbReference>
<dbReference type="InterPro" id="IPR028889">
    <property type="entry name" value="USP"/>
</dbReference>
<dbReference type="FunFam" id="2.60.210.10:FF:000011">
    <property type="entry name" value="Ubiquitin carboxyl-terminal hydrolase 7"/>
    <property type="match status" value="1"/>
</dbReference>
<dbReference type="Pfam" id="PF22486">
    <property type="entry name" value="MATH_2"/>
    <property type="match status" value="1"/>
</dbReference>
<keyword evidence="11" id="KW-0812">Transmembrane</keyword>
<keyword evidence="7" id="KW-0378">Hydrolase</keyword>
<dbReference type="PROSITE" id="PS00972">
    <property type="entry name" value="USP_1"/>
    <property type="match status" value="1"/>
</dbReference>
<feature type="domain" description="GOLD" evidence="14">
    <location>
        <begin position="1173"/>
        <end position="1256"/>
    </location>
</feature>
<dbReference type="InterPro" id="IPR050164">
    <property type="entry name" value="Peptidase_C19"/>
</dbReference>
<dbReference type="GO" id="GO:0004175">
    <property type="term" value="F:endopeptidase activity"/>
    <property type="evidence" value="ECO:0007669"/>
    <property type="project" value="UniProtKB-ARBA"/>
</dbReference>
<evidence type="ECO:0000256" key="1">
    <source>
        <dbReference type="ARBA" id="ARBA00000707"/>
    </source>
</evidence>
<feature type="region of interest" description="Disordered" evidence="10">
    <location>
        <begin position="22"/>
        <end position="44"/>
    </location>
</feature>
<dbReference type="Pfam" id="PF14533">
    <property type="entry name" value="USP7_C2"/>
    <property type="match status" value="1"/>
</dbReference>
<dbReference type="SUPFAM" id="SSF101576">
    <property type="entry name" value="Supernatant protein factor (SPF), C-terminal domain"/>
    <property type="match status" value="1"/>
</dbReference>
<dbReference type="SUPFAM" id="SSF49599">
    <property type="entry name" value="TRAF domain-like"/>
    <property type="match status" value="1"/>
</dbReference>
<feature type="transmembrane region" description="Helical" evidence="11">
    <location>
        <begin position="1317"/>
        <end position="1343"/>
    </location>
</feature>